<dbReference type="InterPro" id="IPR023286">
    <property type="entry name" value="ABATE_dom_sf"/>
</dbReference>
<evidence type="ECO:0000259" key="2">
    <source>
        <dbReference type="Pfam" id="PF11706"/>
    </source>
</evidence>
<sequence length="211" mass="22644">MNRLDGNEGEGYRGDVNDWLWYGGEVCLDFVNTLRDRYGPARETLVEPVDLSRWIDAAGLGTTEVPGQRELDSALRLRAAISRLLEAADETTDDDLDLINGVIGAGVTAPRLERGPQGAPVVVRPVVTVDSALSLIALNALDVLERGRPQRIRTCAHDRCGLVFYDSSRAGSRRWCSMDRCGNRAKAARHAARTAGDAGDDAPAGTVTAGG</sequence>
<name>A0A366IH11_9MICO</name>
<organism evidence="3 4">
    <name type="scientific">Brevibacterium celere</name>
    <dbReference type="NCBI Taxonomy" id="225845"/>
    <lineage>
        <taxon>Bacteria</taxon>
        <taxon>Bacillati</taxon>
        <taxon>Actinomycetota</taxon>
        <taxon>Actinomycetes</taxon>
        <taxon>Micrococcales</taxon>
        <taxon>Brevibacteriaceae</taxon>
        <taxon>Brevibacterium</taxon>
    </lineage>
</organism>
<dbReference type="EMBL" id="QNSB01000011">
    <property type="protein sequence ID" value="RBP69703.1"/>
    <property type="molecule type" value="Genomic_DNA"/>
</dbReference>
<dbReference type="PANTHER" id="PTHR35525:SF3">
    <property type="entry name" value="BLL6575 PROTEIN"/>
    <property type="match status" value="1"/>
</dbReference>
<dbReference type="InterPro" id="IPR021005">
    <property type="entry name" value="Znf_CGNR"/>
</dbReference>
<dbReference type="Pfam" id="PF07336">
    <property type="entry name" value="ABATE"/>
    <property type="match status" value="1"/>
</dbReference>
<dbReference type="Pfam" id="PF11706">
    <property type="entry name" value="zf-CGNR"/>
    <property type="match status" value="1"/>
</dbReference>
<dbReference type="Gene3D" id="1.10.3300.10">
    <property type="entry name" value="Jann2411-like domain"/>
    <property type="match status" value="1"/>
</dbReference>
<gene>
    <name evidence="3" type="ORF">DFO65_11164</name>
</gene>
<reference evidence="3 4" key="1">
    <citation type="submission" date="2018-06" db="EMBL/GenBank/DDBJ databases">
        <title>Freshwater and sediment microbial communities from various areas in North America, analyzing microbe dynamics in response to fracking.</title>
        <authorList>
            <person name="Lamendella R."/>
        </authorList>
    </citation>
    <scope>NUCLEOTIDE SEQUENCE [LARGE SCALE GENOMIC DNA]</scope>
    <source>
        <strain evidence="3 4">3b_TX</strain>
    </source>
</reference>
<evidence type="ECO:0000256" key="1">
    <source>
        <dbReference type="SAM" id="MobiDB-lite"/>
    </source>
</evidence>
<dbReference type="SUPFAM" id="SSF160904">
    <property type="entry name" value="Jann2411-like"/>
    <property type="match status" value="1"/>
</dbReference>
<feature type="compositionally biased region" description="Low complexity" evidence="1">
    <location>
        <begin position="193"/>
        <end position="211"/>
    </location>
</feature>
<accession>A0A366IH11</accession>
<evidence type="ECO:0000313" key="3">
    <source>
        <dbReference type="EMBL" id="RBP69703.1"/>
    </source>
</evidence>
<dbReference type="AlphaFoldDB" id="A0A366IH11"/>
<proteinExistence type="predicted"/>
<keyword evidence="4" id="KW-1185">Reference proteome</keyword>
<comment type="caution">
    <text evidence="3">The sequence shown here is derived from an EMBL/GenBank/DDBJ whole genome shotgun (WGS) entry which is preliminary data.</text>
</comment>
<feature type="domain" description="Zinc finger CGNR" evidence="2">
    <location>
        <begin position="151"/>
        <end position="193"/>
    </location>
</feature>
<dbReference type="InterPro" id="IPR010852">
    <property type="entry name" value="ABATE"/>
</dbReference>
<dbReference type="PANTHER" id="PTHR35525">
    <property type="entry name" value="BLL6575 PROTEIN"/>
    <property type="match status" value="1"/>
</dbReference>
<feature type="region of interest" description="Disordered" evidence="1">
    <location>
        <begin position="192"/>
        <end position="211"/>
    </location>
</feature>
<dbReference type="Proteomes" id="UP000253509">
    <property type="component" value="Unassembled WGS sequence"/>
</dbReference>
<protein>
    <submittedName>
        <fullName evidence="3">Putative RNA-binding Zn ribbon-like protein</fullName>
    </submittedName>
</protein>
<evidence type="ECO:0000313" key="4">
    <source>
        <dbReference type="Proteomes" id="UP000253509"/>
    </source>
</evidence>